<keyword evidence="1" id="KW-1133">Transmembrane helix</keyword>
<accession>A0AAV4LNY8</accession>
<dbReference type="Pfam" id="PF12785">
    <property type="entry name" value="VESA1_N"/>
    <property type="match status" value="1"/>
</dbReference>
<keyword evidence="3" id="KW-1185">Reference proteome</keyword>
<gene>
    <name evidence="2" type="ORF">BcabD6B2_08930</name>
</gene>
<dbReference type="InterPro" id="IPR024751">
    <property type="entry name" value="VESA1"/>
</dbReference>
<dbReference type="AlphaFoldDB" id="A0AAV4LNY8"/>
<dbReference type="Proteomes" id="UP001497744">
    <property type="component" value="Unassembled WGS sequence"/>
</dbReference>
<keyword evidence="1" id="KW-0812">Transmembrane</keyword>
<feature type="transmembrane region" description="Helical" evidence="1">
    <location>
        <begin position="131"/>
        <end position="149"/>
    </location>
</feature>
<dbReference type="RefSeq" id="XP_067713529.1">
    <property type="nucleotide sequence ID" value="XM_067857428.1"/>
</dbReference>
<name>A0AAV4LNY8_BABCB</name>
<protein>
    <submittedName>
        <fullName evidence="2">Variant erythrocyte surface antigen-1 family protein</fullName>
    </submittedName>
</protein>
<organism evidence="2 3">
    <name type="scientific">Babesia caballi</name>
    <dbReference type="NCBI Taxonomy" id="5871"/>
    <lineage>
        <taxon>Eukaryota</taxon>
        <taxon>Sar</taxon>
        <taxon>Alveolata</taxon>
        <taxon>Apicomplexa</taxon>
        <taxon>Aconoidasida</taxon>
        <taxon>Piroplasmida</taxon>
        <taxon>Babesiidae</taxon>
        <taxon>Babesia</taxon>
    </lineage>
</organism>
<keyword evidence="1" id="KW-0472">Membrane</keyword>
<evidence type="ECO:0000313" key="2">
    <source>
        <dbReference type="EMBL" id="GIX61458.1"/>
    </source>
</evidence>
<dbReference type="EMBL" id="BPLF01000001">
    <property type="protein sequence ID" value="GIX61458.1"/>
    <property type="molecule type" value="Genomic_DNA"/>
</dbReference>
<dbReference type="GeneID" id="94192941"/>
<reference evidence="2 3" key="1">
    <citation type="submission" date="2021-06" db="EMBL/GenBank/DDBJ databases">
        <title>Genome sequence of Babesia caballi.</title>
        <authorList>
            <person name="Yamagishi J."/>
            <person name="Kidaka T."/>
            <person name="Ochi A."/>
        </authorList>
    </citation>
    <scope>NUCLEOTIDE SEQUENCE [LARGE SCALE GENOMIC DNA]</scope>
    <source>
        <strain evidence="2">USDA-D6B2</strain>
    </source>
</reference>
<comment type="caution">
    <text evidence="2">The sequence shown here is derived from an EMBL/GenBank/DDBJ whole genome shotgun (WGS) entry which is preliminary data.</text>
</comment>
<proteinExistence type="predicted"/>
<sequence length="355" mass="38726">MTTGKKKLTEPPQNLKEAIDWVLCMSGNYGEGGGEGKKAIQKLATKVITLVMTIKATGISFGTVHGVSVATLLGGDVNGSVHSKRPITSLANGLRGFIAYSNGIGKQSYDYSYSDKNPSQKLQDNEDAAKFFMGSIPLLFFGLSFFYWMCREDGGKWYKENFASGSPLTQFLEALGFSGQLNDQKMGSNVSSMFSGFDEFKIYDGYSKTYPDFLRKVGHNAFKQFQSKPNDYPLYTLYYFSYHYLQYQHSKAIVKTVNGSPNNEEEVLATLIWLGEAMATLNVQGLEGLLSLAYENLRSEITNALPYIDISQHYSAAAPVAGTLTTLGLGGGAAAAYLFNLGGAKTLVNGLLRIG</sequence>
<evidence type="ECO:0000256" key="1">
    <source>
        <dbReference type="SAM" id="Phobius"/>
    </source>
</evidence>
<evidence type="ECO:0000313" key="3">
    <source>
        <dbReference type="Proteomes" id="UP001497744"/>
    </source>
</evidence>